<dbReference type="Pfam" id="PF00583">
    <property type="entry name" value="Acetyltransf_1"/>
    <property type="match status" value="1"/>
</dbReference>
<keyword evidence="6 9" id="KW-0012">Acyltransferase</keyword>
<evidence type="ECO:0000256" key="8">
    <source>
        <dbReference type="ARBA" id="ARBA00048923"/>
    </source>
</evidence>
<dbReference type="EC" id="2.3.1.82" evidence="2 9"/>
<comment type="caution">
    <text evidence="11">The sequence shown here is derived from an EMBL/GenBank/DDBJ whole genome shotgun (WGS) entry which is preliminary data.</text>
</comment>
<dbReference type="PROSITE" id="PS51186">
    <property type="entry name" value="GNAT"/>
    <property type="match status" value="1"/>
</dbReference>
<dbReference type="InterPro" id="IPR050832">
    <property type="entry name" value="Bact_Acetyltransf"/>
</dbReference>
<accession>A0A6I7HQM7</accession>
<organism evidence="11 12">
    <name type="scientific">Ciceribacter lividus</name>
    <dbReference type="NCBI Taxonomy" id="1197950"/>
    <lineage>
        <taxon>Bacteria</taxon>
        <taxon>Pseudomonadati</taxon>
        <taxon>Pseudomonadota</taxon>
        <taxon>Alphaproteobacteria</taxon>
        <taxon>Hyphomicrobiales</taxon>
        <taxon>Rhizobiaceae</taxon>
        <taxon>Ciceribacter</taxon>
    </lineage>
</organism>
<comment type="function">
    <text evidence="9">Catalyzes the transfer of an acetyl group from acetyl-CoA to the 6'-amino group of aminoglycoside molecules conferring resistance to antibiotics containing the purpurosamine ring.</text>
</comment>
<name>A0A6I7HQM7_9HYPH</name>
<evidence type="ECO:0000256" key="2">
    <source>
        <dbReference type="ARBA" id="ARBA00012888"/>
    </source>
</evidence>
<reference evidence="11 12" key="1">
    <citation type="submission" date="2018-07" db="EMBL/GenBank/DDBJ databases">
        <title>Genomic Encyclopedia of Type Strains, Phase IV (KMG-IV): sequencing the most valuable type-strain genomes for metagenomic binning, comparative biology and taxonomic classification.</title>
        <authorList>
            <person name="Goeker M."/>
        </authorList>
    </citation>
    <scope>NUCLEOTIDE SEQUENCE [LARGE SCALE GENOMIC DNA]</scope>
    <source>
        <strain evidence="11 12">DSM 25528</strain>
    </source>
</reference>
<dbReference type="EMBL" id="QPIX01000001">
    <property type="protein sequence ID" value="RCW28141.1"/>
    <property type="molecule type" value="Genomic_DNA"/>
</dbReference>
<evidence type="ECO:0000256" key="7">
    <source>
        <dbReference type="ARBA" id="ARBA00029660"/>
    </source>
</evidence>
<comment type="catalytic activity">
    <reaction evidence="8 9">
        <text>kanamycin B + acetyl-CoA = N(6')-acetylkanamycin B + CoA + H(+)</text>
        <dbReference type="Rhea" id="RHEA:16449"/>
        <dbReference type="ChEBI" id="CHEBI:15378"/>
        <dbReference type="ChEBI" id="CHEBI:57287"/>
        <dbReference type="ChEBI" id="CHEBI:57288"/>
        <dbReference type="ChEBI" id="CHEBI:58390"/>
        <dbReference type="ChEBI" id="CHEBI:58549"/>
        <dbReference type="EC" id="2.3.1.82"/>
    </reaction>
</comment>
<dbReference type="InterPro" id="IPR000182">
    <property type="entry name" value="GNAT_dom"/>
</dbReference>
<keyword evidence="5 9" id="KW-0046">Antibiotic resistance</keyword>
<evidence type="ECO:0000256" key="4">
    <source>
        <dbReference type="ARBA" id="ARBA00022679"/>
    </source>
</evidence>
<evidence type="ECO:0000256" key="6">
    <source>
        <dbReference type="ARBA" id="ARBA00023315"/>
    </source>
</evidence>
<comment type="subunit">
    <text evidence="1 9">Homodimer.</text>
</comment>
<dbReference type="NCBIfam" id="NF043067">
    <property type="entry name" value="AAC_6p_group_E"/>
    <property type="match status" value="1"/>
</dbReference>
<proteinExistence type="predicted"/>
<dbReference type="SUPFAM" id="SSF55729">
    <property type="entry name" value="Acyl-CoA N-acyltransferases (Nat)"/>
    <property type="match status" value="1"/>
</dbReference>
<dbReference type="GO" id="GO:0046677">
    <property type="term" value="P:response to antibiotic"/>
    <property type="evidence" value="ECO:0007669"/>
    <property type="project" value="UniProtKB-KW"/>
</dbReference>
<dbReference type="Proteomes" id="UP000252582">
    <property type="component" value="Unassembled WGS sequence"/>
</dbReference>
<dbReference type="InterPro" id="IPR016181">
    <property type="entry name" value="Acyl_CoA_acyltransferase"/>
</dbReference>
<feature type="domain" description="N-acetyltransferase" evidence="10">
    <location>
        <begin position="1"/>
        <end position="146"/>
    </location>
</feature>
<evidence type="ECO:0000313" key="11">
    <source>
        <dbReference type="EMBL" id="RCW28141.1"/>
    </source>
</evidence>
<dbReference type="AlphaFoldDB" id="A0A6I7HQM7"/>
<dbReference type="GO" id="GO:0047663">
    <property type="term" value="F:aminoglycoside 6'-N-acetyltransferase activity"/>
    <property type="evidence" value="ECO:0007669"/>
    <property type="project" value="UniProtKB-EC"/>
</dbReference>
<evidence type="ECO:0000259" key="10">
    <source>
        <dbReference type="PROSITE" id="PS51186"/>
    </source>
</evidence>
<evidence type="ECO:0000256" key="5">
    <source>
        <dbReference type="ARBA" id="ARBA00023251"/>
    </source>
</evidence>
<evidence type="ECO:0000256" key="9">
    <source>
        <dbReference type="PIRNR" id="PIRNR000452"/>
    </source>
</evidence>
<protein>
    <recommendedName>
        <fullName evidence="3 9">Aminoglycoside N(6')-acetyltransferase type 1</fullName>
        <ecNumber evidence="2 9">2.3.1.82</ecNumber>
    </recommendedName>
    <alternativeName>
        <fullName evidence="7 9">Aminoglycoside resistance protein</fullName>
    </alternativeName>
</protein>
<keyword evidence="4 9" id="KW-0808">Transferase</keyword>
<dbReference type="PIRSF" id="PIRSF000452">
    <property type="entry name" value="6-N-acetyltransf"/>
    <property type="match status" value="1"/>
</dbReference>
<dbReference type="PANTHER" id="PTHR43877:SF1">
    <property type="entry name" value="ACETYLTRANSFERASE"/>
    <property type="match status" value="1"/>
</dbReference>
<dbReference type="PANTHER" id="PTHR43877">
    <property type="entry name" value="AMINOALKYLPHOSPHONATE N-ACETYLTRANSFERASE-RELATED-RELATED"/>
    <property type="match status" value="1"/>
</dbReference>
<dbReference type="CDD" id="cd04301">
    <property type="entry name" value="NAT_SF"/>
    <property type="match status" value="1"/>
</dbReference>
<evidence type="ECO:0000256" key="1">
    <source>
        <dbReference type="ARBA" id="ARBA00011738"/>
    </source>
</evidence>
<dbReference type="InterPro" id="IPR024170">
    <property type="entry name" value="Aminoglycoside_N6-AcTrfrase"/>
</dbReference>
<dbReference type="Gene3D" id="3.40.630.30">
    <property type="match status" value="1"/>
</dbReference>
<keyword evidence="12" id="KW-1185">Reference proteome</keyword>
<evidence type="ECO:0000313" key="12">
    <source>
        <dbReference type="Proteomes" id="UP000252582"/>
    </source>
</evidence>
<evidence type="ECO:0000256" key="3">
    <source>
        <dbReference type="ARBA" id="ARBA00017677"/>
    </source>
</evidence>
<sequence>MKVRRATVDDSAAWGRLRLQLWPDTPVDAHSGEQAAMLEAPDRFAAFLYEEGGSVCGFAEASLRRDSVNGCETSPVGFLEGIFVVPEHRRRGVAGQLVAAVEQWAREIGVRELASDADLANTVSHAMHRHLGFEETQRVVYFRKEL</sequence>
<gene>
    <name evidence="11" type="ORF">DFR48_101150</name>
</gene>